<dbReference type="Gene3D" id="2.160.20.70">
    <property type="match status" value="1"/>
</dbReference>
<dbReference type="WBParaSite" id="SBAD_0000128001-mRNA-1">
    <property type="protein sequence ID" value="SBAD_0000128001-mRNA-1"/>
    <property type="gene ID" value="SBAD_0000128001"/>
</dbReference>
<gene>
    <name evidence="4" type="ORF">SBAD_LOCUS1230</name>
</gene>
<dbReference type="InterPro" id="IPR012945">
    <property type="entry name" value="Tubulin-bd_cofactor_C_dom"/>
</dbReference>
<dbReference type="InterPro" id="IPR006599">
    <property type="entry name" value="CARP_motif"/>
</dbReference>
<comment type="similarity">
    <text evidence="1">Belongs to the TBCC family.</text>
</comment>
<accession>A0A183IC86</accession>
<dbReference type="InterPro" id="IPR039093">
    <property type="entry name" value="XRP2"/>
</dbReference>
<dbReference type="GO" id="GO:0005929">
    <property type="term" value="C:cilium"/>
    <property type="evidence" value="ECO:0007669"/>
    <property type="project" value="TreeGrafter"/>
</dbReference>
<evidence type="ECO:0000256" key="2">
    <source>
        <dbReference type="ARBA" id="ARBA00022741"/>
    </source>
</evidence>
<evidence type="ECO:0000256" key="1">
    <source>
        <dbReference type="ARBA" id="ARBA00008848"/>
    </source>
</evidence>
<dbReference type="PANTHER" id="PTHR15440:SF0">
    <property type="entry name" value="PROTEIN XRP2"/>
    <property type="match status" value="1"/>
</dbReference>
<dbReference type="GO" id="GO:0000166">
    <property type="term" value="F:nucleotide binding"/>
    <property type="evidence" value="ECO:0007669"/>
    <property type="project" value="UniProtKB-KW"/>
</dbReference>
<keyword evidence="2" id="KW-0547">Nucleotide-binding</keyword>
<feature type="domain" description="C-CAP/cofactor C-like" evidence="3">
    <location>
        <begin position="30"/>
        <end position="168"/>
    </location>
</feature>
<evidence type="ECO:0000313" key="6">
    <source>
        <dbReference type="WBParaSite" id="SBAD_0000128001-mRNA-1"/>
    </source>
</evidence>
<dbReference type="EMBL" id="UZAM01006756">
    <property type="protein sequence ID" value="VDO93651.1"/>
    <property type="molecule type" value="Genomic_DNA"/>
</dbReference>
<dbReference type="InterPro" id="IPR036223">
    <property type="entry name" value="CAP_C_sf"/>
</dbReference>
<dbReference type="InterPro" id="IPR016098">
    <property type="entry name" value="CAP/MinC_C"/>
</dbReference>
<dbReference type="Proteomes" id="UP000270296">
    <property type="component" value="Unassembled WGS sequence"/>
</dbReference>
<proteinExistence type="inferred from homology"/>
<reference evidence="6" key="1">
    <citation type="submission" date="2016-06" db="UniProtKB">
        <authorList>
            <consortium name="WormBaseParasite"/>
        </authorList>
    </citation>
    <scope>IDENTIFICATION</scope>
</reference>
<dbReference type="InterPro" id="IPR017901">
    <property type="entry name" value="C-CAP_CF_C-like"/>
</dbReference>
<evidence type="ECO:0000259" key="3">
    <source>
        <dbReference type="PROSITE" id="PS51329"/>
    </source>
</evidence>
<reference evidence="4 5" key="2">
    <citation type="submission" date="2018-11" db="EMBL/GenBank/DDBJ databases">
        <authorList>
            <consortium name="Pathogen Informatics"/>
        </authorList>
    </citation>
    <scope>NUCLEOTIDE SEQUENCE [LARGE SCALE GENOMIC DNA]</scope>
</reference>
<dbReference type="GO" id="GO:0005096">
    <property type="term" value="F:GTPase activator activity"/>
    <property type="evidence" value="ECO:0007669"/>
    <property type="project" value="InterPro"/>
</dbReference>
<dbReference type="GO" id="GO:1990075">
    <property type="term" value="C:periciliary membrane compartment"/>
    <property type="evidence" value="ECO:0007669"/>
    <property type="project" value="TreeGrafter"/>
</dbReference>
<sequence>MGWLLSKCLTSENSHIGKNTVIKEDSGKTYSWSDRSNMNPEDYIFANGNGTVMVKSPNTINGQQFLIQNCKGCYVFILDHAGAVSIDDCSECSIIIGACSGSVFVRDCHQCLVLASCQQFRTRDSVNLNIHLLCKTKPVVESSFQIGFGCLQLFYKELEGNSKVATRIELTCIRSRLNDYYFEYHKNN</sequence>
<dbReference type="PROSITE" id="PS51329">
    <property type="entry name" value="C_CAP_COFACTOR_C"/>
    <property type="match status" value="1"/>
</dbReference>
<keyword evidence="5" id="KW-1185">Reference proteome</keyword>
<dbReference type="Pfam" id="PF07986">
    <property type="entry name" value="TBCC"/>
    <property type="match status" value="1"/>
</dbReference>
<dbReference type="AlphaFoldDB" id="A0A183IC86"/>
<dbReference type="GO" id="GO:0006892">
    <property type="term" value="P:post-Golgi vesicle-mediated transport"/>
    <property type="evidence" value="ECO:0007669"/>
    <property type="project" value="TreeGrafter"/>
</dbReference>
<evidence type="ECO:0000313" key="4">
    <source>
        <dbReference type="EMBL" id="VDO93651.1"/>
    </source>
</evidence>
<dbReference type="SMART" id="SM00673">
    <property type="entry name" value="CARP"/>
    <property type="match status" value="2"/>
</dbReference>
<name>A0A183IC86_9BILA</name>
<organism evidence="6">
    <name type="scientific">Soboliphyme baturini</name>
    <dbReference type="NCBI Taxonomy" id="241478"/>
    <lineage>
        <taxon>Eukaryota</taxon>
        <taxon>Metazoa</taxon>
        <taxon>Ecdysozoa</taxon>
        <taxon>Nematoda</taxon>
        <taxon>Enoplea</taxon>
        <taxon>Dorylaimia</taxon>
        <taxon>Dioctophymatida</taxon>
        <taxon>Dioctophymatoidea</taxon>
        <taxon>Soboliphymatidae</taxon>
        <taxon>Soboliphyme</taxon>
    </lineage>
</organism>
<dbReference type="PANTHER" id="PTHR15440">
    <property type="entry name" value="XRP2 PROTEIN"/>
    <property type="match status" value="1"/>
</dbReference>
<protein>
    <submittedName>
        <fullName evidence="6">C-CAP/cofactor C-like domain-containing protein</fullName>
    </submittedName>
</protein>
<dbReference type="OrthoDB" id="194775at2759"/>
<dbReference type="SUPFAM" id="SSF69340">
    <property type="entry name" value="C-terminal domain of adenylylcyclase associated protein"/>
    <property type="match status" value="1"/>
</dbReference>
<evidence type="ECO:0000313" key="5">
    <source>
        <dbReference type="Proteomes" id="UP000270296"/>
    </source>
</evidence>